<evidence type="ECO:0000259" key="12">
    <source>
        <dbReference type="PROSITE" id="PS51193"/>
    </source>
</evidence>
<evidence type="ECO:0000256" key="2">
    <source>
        <dbReference type="ARBA" id="ARBA00022741"/>
    </source>
</evidence>
<dbReference type="PANTHER" id="PTHR11472">
    <property type="entry name" value="DNA REPAIR DEAD HELICASE RAD3/XP-D SUBFAMILY MEMBER"/>
    <property type="match status" value="1"/>
</dbReference>
<dbReference type="Gene3D" id="3.40.50.300">
    <property type="entry name" value="P-loop containing nucleotide triphosphate hydrolases"/>
    <property type="match status" value="2"/>
</dbReference>
<dbReference type="GO" id="GO:0006139">
    <property type="term" value="P:nucleobase-containing compound metabolic process"/>
    <property type="evidence" value="ECO:0007669"/>
    <property type="project" value="InterPro"/>
</dbReference>
<evidence type="ECO:0000256" key="10">
    <source>
        <dbReference type="ARBA" id="ARBA00038058"/>
    </source>
</evidence>
<dbReference type="GO" id="GO:0003678">
    <property type="term" value="F:DNA helicase activity"/>
    <property type="evidence" value="ECO:0007669"/>
    <property type="project" value="InterPro"/>
</dbReference>
<dbReference type="GO" id="GO:0016818">
    <property type="term" value="F:hydrolase activity, acting on acid anhydrides, in phosphorus-containing anhydrides"/>
    <property type="evidence" value="ECO:0007669"/>
    <property type="project" value="InterPro"/>
</dbReference>
<organism evidence="13">
    <name type="scientific">Caldilineaceae bacterium SB0661_bin_32</name>
    <dbReference type="NCBI Taxonomy" id="2605255"/>
    <lineage>
        <taxon>Bacteria</taxon>
        <taxon>Bacillati</taxon>
        <taxon>Chloroflexota</taxon>
        <taxon>Caldilineae</taxon>
        <taxon>Caldilineales</taxon>
        <taxon>Caldilineaceae</taxon>
    </lineage>
</organism>
<keyword evidence="6" id="KW-0408">Iron</keyword>
<dbReference type="InterPro" id="IPR010614">
    <property type="entry name" value="RAD3-like_helicase_DEAD"/>
</dbReference>
<feature type="region of interest" description="Disordered" evidence="11">
    <location>
        <begin position="360"/>
        <end position="379"/>
    </location>
</feature>
<keyword evidence="4" id="KW-0347">Helicase</keyword>
<keyword evidence="9" id="KW-0413">Isomerase</keyword>
<dbReference type="SMART" id="SM00487">
    <property type="entry name" value="DEXDc"/>
    <property type="match status" value="1"/>
</dbReference>
<evidence type="ECO:0000256" key="9">
    <source>
        <dbReference type="ARBA" id="ARBA00023235"/>
    </source>
</evidence>
<dbReference type="GO" id="GO:0046872">
    <property type="term" value="F:metal ion binding"/>
    <property type="evidence" value="ECO:0007669"/>
    <property type="project" value="UniProtKB-KW"/>
</dbReference>
<dbReference type="Pfam" id="PF06733">
    <property type="entry name" value="DEAD_2"/>
    <property type="match status" value="1"/>
</dbReference>
<dbReference type="InterPro" id="IPR014013">
    <property type="entry name" value="Helic_SF1/SF2_ATP-bd_DinG/Rad3"/>
</dbReference>
<sequence length="819" mass="91354">MVNLEQPYIAELSGGLSQIEVGEEKERYGSDNAEKGPSPLEDCDLDVYFSSGGVLSGAMADYELRPGQLEMANVVKQAILNQCPALIEAPTGTGKSLAYLLPAILSEQKIVVATANKSLQDQLFRQDIPFLRTVLDRPIDAIVVKGRSNYICSHKWEKESVERSRLALLDREDEQVASLRHWLARTDTGDIDDLQFVLKNDLRPRVVSFPDDCIGRICSHFEDNCFVNQMREKARQAQVIITNHHLLLNALELGEMGQVILPEAAVYVIDEAHQLEDTATSVFEVETTDYALVQLLGGAVFKGHVKEERLLALQSQNQLAFSEVDRLSKDNVFRIERDLEALRTLAGGLTDLQDEMRKANPYSQREDADQPPLTAEESEAEAGYELAVKGLGSLAGKMQAVSSSAKDDLTVRYAERIKGSRHLKLRLHAAPVDPSHALARHLFEEEGRTVVCTSATLATNGSFDHFRSRCGVKGAPLELISDSVFNYAEQTLLYQPALPAFDWRNKDPFYDAVSAETERLLNVSRGRALCLFTSWTGLQQVHDRLKQVAWPLHAQGQLPRNLLLDWFRETPHSVLLATRSFWEGVDLPGDDLSLVVLDKLPFPTPSDPLHEARTKALEEIEEGSSFRNYMVPLMTLTLKQGFGRLIRRTADRGVVAILDERLSSRSYGRQARRDLPPAQFSRSFREVYRFYRAALASQADFSLNVFGEANEETGHLRWCWQLTRMQDGMTDEDAGTISGGDRIEAELHAATAGLGNLRARVSRAGRNTAGFGVELRCSEEAERRLNAGALPALLKDRWLGERAAWKLIDVVGLRSTESG</sequence>
<reference evidence="13" key="1">
    <citation type="submission" date="2019-09" db="EMBL/GenBank/DDBJ databases">
        <title>Characterisation of the sponge microbiome using genome-centric metagenomics.</title>
        <authorList>
            <person name="Engelberts J.P."/>
            <person name="Robbins S.J."/>
            <person name="De Goeij J.M."/>
            <person name="Aranda M."/>
            <person name="Bell S.C."/>
            <person name="Webster N.S."/>
        </authorList>
    </citation>
    <scope>NUCLEOTIDE SEQUENCE</scope>
    <source>
        <strain evidence="13">SB0661_bin_32</strain>
    </source>
</reference>
<name>A0A6B1D3Q8_9CHLR</name>
<evidence type="ECO:0000256" key="6">
    <source>
        <dbReference type="ARBA" id="ARBA00023004"/>
    </source>
</evidence>
<evidence type="ECO:0000313" key="13">
    <source>
        <dbReference type="EMBL" id="MYC94169.1"/>
    </source>
</evidence>
<evidence type="ECO:0000256" key="5">
    <source>
        <dbReference type="ARBA" id="ARBA00022840"/>
    </source>
</evidence>
<evidence type="ECO:0000256" key="4">
    <source>
        <dbReference type="ARBA" id="ARBA00022806"/>
    </source>
</evidence>
<keyword evidence="5" id="KW-0067">ATP-binding</keyword>
<dbReference type="GO" id="GO:0051536">
    <property type="term" value="F:iron-sulfur cluster binding"/>
    <property type="evidence" value="ECO:0007669"/>
    <property type="project" value="UniProtKB-KW"/>
</dbReference>
<keyword evidence="1" id="KW-0479">Metal-binding</keyword>
<comment type="similarity">
    <text evidence="10">Belongs to the helicase family. DinG subfamily.</text>
</comment>
<dbReference type="EMBL" id="VXMH01000019">
    <property type="protein sequence ID" value="MYC94169.1"/>
    <property type="molecule type" value="Genomic_DNA"/>
</dbReference>
<keyword evidence="2" id="KW-0547">Nucleotide-binding</keyword>
<dbReference type="AlphaFoldDB" id="A0A6B1D3Q8"/>
<dbReference type="InterPro" id="IPR014001">
    <property type="entry name" value="Helicase_ATP-bd"/>
</dbReference>
<keyword evidence="8" id="KW-0238">DNA-binding</keyword>
<accession>A0A6B1D3Q8</accession>
<feature type="domain" description="Helicase ATP-binding" evidence="12">
    <location>
        <begin position="54"/>
        <end position="331"/>
    </location>
</feature>
<dbReference type="PROSITE" id="PS51193">
    <property type="entry name" value="HELICASE_ATP_BIND_2"/>
    <property type="match status" value="1"/>
</dbReference>
<evidence type="ECO:0000256" key="3">
    <source>
        <dbReference type="ARBA" id="ARBA00022801"/>
    </source>
</evidence>
<comment type="caution">
    <text evidence="13">The sequence shown here is derived from an EMBL/GenBank/DDBJ whole genome shotgun (WGS) entry which is preliminary data.</text>
</comment>
<dbReference type="GO" id="GO:0005524">
    <property type="term" value="F:ATP binding"/>
    <property type="evidence" value="ECO:0007669"/>
    <property type="project" value="UniProtKB-KW"/>
</dbReference>
<protein>
    <recommendedName>
        <fullName evidence="12">Helicase ATP-binding domain-containing protein</fullName>
    </recommendedName>
</protein>
<dbReference type="Pfam" id="PF13307">
    <property type="entry name" value="Helicase_C_2"/>
    <property type="match status" value="1"/>
</dbReference>
<keyword evidence="3" id="KW-0378">Hydrolase</keyword>
<dbReference type="PANTHER" id="PTHR11472:SF34">
    <property type="entry name" value="REGULATOR OF TELOMERE ELONGATION HELICASE 1"/>
    <property type="match status" value="1"/>
</dbReference>
<proteinExistence type="inferred from homology"/>
<dbReference type="SUPFAM" id="SSF52540">
    <property type="entry name" value="P-loop containing nucleoside triphosphate hydrolases"/>
    <property type="match status" value="1"/>
</dbReference>
<evidence type="ECO:0000256" key="1">
    <source>
        <dbReference type="ARBA" id="ARBA00022723"/>
    </source>
</evidence>
<dbReference type="SMART" id="SM00491">
    <property type="entry name" value="HELICc2"/>
    <property type="match status" value="1"/>
</dbReference>
<dbReference type="GO" id="GO:0003677">
    <property type="term" value="F:DNA binding"/>
    <property type="evidence" value="ECO:0007669"/>
    <property type="project" value="UniProtKB-KW"/>
</dbReference>
<dbReference type="InterPro" id="IPR027417">
    <property type="entry name" value="P-loop_NTPase"/>
</dbReference>
<dbReference type="InterPro" id="IPR045028">
    <property type="entry name" value="DinG/Rad3-like"/>
</dbReference>
<gene>
    <name evidence="13" type="ORF">F4X14_04290</name>
</gene>
<evidence type="ECO:0000256" key="7">
    <source>
        <dbReference type="ARBA" id="ARBA00023014"/>
    </source>
</evidence>
<keyword evidence="7" id="KW-0411">Iron-sulfur</keyword>
<evidence type="ECO:0000256" key="11">
    <source>
        <dbReference type="SAM" id="MobiDB-lite"/>
    </source>
</evidence>
<evidence type="ECO:0000256" key="8">
    <source>
        <dbReference type="ARBA" id="ARBA00023125"/>
    </source>
</evidence>
<dbReference type="InterPro" id="IPR006555">
    <property type="entry name" value="ATP-dep_Helicase_C"/>
</dbReference>